<dbReference type="SUPFAM" id="SSF51161">
    <property type="entry name" value="Trimeric LpxA-like enzymes"/>
    <property type="match status" value="1"/>
</dbReference>
<dbReference type="AlphaFoldDB" id="A0A0S2JXZ7"/>
<reference evidence="1 2" key="1">
    <citation type="submission" date="2015-11" db="EMBL/GenBank/DDBJ databases">
        <authorList>
            <person name="Zhang Y."/>
            <person name="Guo Z."/>
        </authorList>
    </citation>
    <scope>NUCLEOTIDE SEQUENCE [LARGE SCALE GENOMIC DNA]</scope>
    <source>
        <strain evidence="1 2">KCTC 12086</strain>
    </source>
</reference>
<evidence type="ECO:0000313" key="2">
    <source>
        <dbReference type="Proteomes" id="UP000061457"/>
    </source>
</evidence>
<dbReference type="PATRIC" id="fig|161398.10.peg.440"/>
<dbReference type="EMBL" id="CP013187">
    <property type="protein sequence ID" value="ALO40955.1"/>
    <property type="molecule type" value="Genomic_DNA"/>
</dbReference>
<dbReference type="CDD" id="cd04647">
    <property type="entry name" value="LbH_MAT_like"/>
    <property type="match status" value="1"/>
</dbReference>
<dbReference type="Proteomes" id="UP000061457">
    <property type="component" value="Chromosome I"/>
</dbReference>
<gene>
    <name evidence="1" type="ORF">PP2015_430</name>
</gene>
<dbReference type="PANTHER" id="PTHR23416">
    <property type="entry name" value="SIALIC ACID SYNTHASE-RELATED"/>
    <property type="match status" value="1"/>
</dbReference>
<dbReference type="STRING" id="161398.PP2015_430"/>
<dbReference type="InterPro" id="IPR051159">
    <property type="entry name" value="Hexapeptide_acetyltransf"/>
</dbReference>
<protein>
    <submittedName>
        <fullName evidence="1">Putative O-antigen acetylase PatA</fullName>
    </submittedName>
</protein>
<evidence type="ECO:0000313" key="1">
    <source>
        <dbReference type="EMBL" id="ALO40955.1"/>
    </source>
</evidence>
<dbReference type="InterPro" id="IPR011004">
    <property type="entry name" value="Trimer_LpxA-like_sf"/>
</dbReference>
<proteinExistence type="predicted"/>
<accession>A0A0S2JXZ7</accession>
<organism evidence="1 2">
    <name type="scientific">Pseudoalteromonas phenolica</name>
    <dbReference type="NCBI Taxonomy" id="161398"/>
    <lineage>
        <taxon>Bacteria</taxon>
        <taxon>Pseudomonadati</taxon>
        <taxon>Pseudomonadota</taxon>
        <taxon>Gammaproteobacteria</taxon>
        <taxon>Alteromonadales</taxon>
        <taxon>Pseudoalteromonadaceae</taxon>
        <taxon>Pseudoalteromonas</taxon>
    </lineage>
</organism>
<name>A0A0S2JXZ7_9GAMM</name>
<dbReference type="RefSeq" id="WP_058028720.1">
    <property type="nucleotide sequence ID" value="NZ_CP013187.1"/>
</dbReference>
<sequence length="178" mass="19575">MFDLKMFYKILWVLRAIALRPFFGRIGKKSYIGKPLFLLGVKKAFLGNKVRIFPHSRIEVHESGVLRIEENVSIGQSFHVICSEKVTISSGSLLSANVFITDTDHTFSDLSKPVHEQPNITKETKIGKNCFIGYGVVIQAGTVLGDNCVVGANSTVKGHFGDGEIIVGSPGRVIKNRN</sequence>
<dbReference type="InterPro" id="IPR001451">
    <property type="entry name" value="Hexapep"/>
</dbReference>
<keyword evidence="2" id="KW-1185">Reference proteome</keyword>
<dbReference type="Pfam" id="PF00132">
    <property type="entry name" value="Hexapep"/>
    <property type="match status" value="1"/>
</dbReference>
<dbReference type="Gene3D" id="2.160.10.10">
    <property type="entry name" value="Hexapeptide repeat proteins"/>
    <property type="match status" value="1"/>
</dbReference>
<dbReference type="KEGG" id="pphe:PP2015_430"/>